<evidence type="ECO:0000313" key="4">
    <source>
        <dbReference type="Proteomes" id="UP000510897"/>
    </source>
</evidence>
<reference evidence="2 4" key="2">
    <citation type="submission" date="2020-06" db="EMBL/GenBank/DDBJ databases">
        <authorList>
            <person name="Puxty R.J."/>
            <person name="Weihe C."/>
            <person name="Marston M.F."/>
            <person name="Martiny J.B.H."/>
        </authorList>
    </citation>
    <scope>NUCLEOTIDE SEQUENCE [LARGE SCALE GENOMIC DNA]</scope>
    <source>
        <strain evidence="2">0809CC03</strain>
    </source>
</reference>
<organism evidence="1 3">
    <name type="scientific">Synechococcus phage S-CAM7</name>
    <dbReference type="NCBI Taxonomy" id="1883368"/>
    <lineage>
        <taxon>Viruses</taxon>
        <taxon>Duplodnaviria</taxon>
        <taxon>Heunggongvirae</taxon>
        <taxon>Uroviricota</taxon>
        <taxon>Caudoviricetes</taxon>
        <taxon>Pantevenvirales</taxon>
        <taxon>Kyanoviridae</taxon>
        <taxon>Mazuvirus</taxon>
        <taxon>Mazuvirus scam7</taxon>
    </lineage>
</organism>
<accession>A0A1D8KUW6</accession>
<protein>
    <submittedName>
        <fullName evidence="1">Uncharacterized protein</fullName>
    </submittedName>
</protein>
<dbReference type="EMBL" id="MT586120">
    <property type="protein sequence ID" value="QLF86305.1"/>
    <property type="molecule type" value="Genomic_DNA"/>
</dbReference>
<proteinExistence type="predicted"/>
<dbReference type="EMBL" id="KU686213">
    <property type="protein sequence ID" value="AOV62439.1"/>
    <property type="molecule type" value="Genomic_DNA"/>
</dbReference>
<dbReference type="Proteomes" id="UP000510897">
    <property type="component" value="Segment"/>
</dbReference>
<gene>
    <name evidence="2" type="ORF">CC030809_00257</name>
    <name evidence="1" type="ORF">S420910_252</name>
</gene>
<evidence type="ECO:0000313" key="2">
    <source>
        <dbReference type="EMBL" id="QLF86305.1"/>
    </source>
</evidence>
<evidence type="ECO:0000313" key="1">
    <source>
        <dbReference type="EMBL" id="AOV62439.1"/>
    </source>
</evidence>
<dbReference type="Proteomes" id="UP000226384">
    <property type="component" value="Segment"/>
</dbReference>
<reference evidence="2 4" key="3">
    <citation type="submission" date="2020-07" db="EMBL/GenBank/DDBJ databases">
        <title>Signatures of coevolution in a cyanophage population.</title>
        <authorList>
            <person name="Abebe J."/>
        </authorList>
    </citation>
    <scope>NUCLEOTIDE SEQUENCE [LARGE SCALE GENOMIC DNA]</scope>
    <source>
        <strain evidence="2">0809CC03</strain>
    </source>
</reference>
<reference evidence="1 3" key="1">
    <citation type="journal article" date="2016" name="Virology">
        <title>The genomic content and context of auxiliary metabolic genes in marine cyanomyoviruses.</title>
        <authorList>
            <person name="Crummett L.T."/>
            <person name="Puxty R.J."/>
            <person name="Weihe C."/>
            <person name="Marston M.F."/>
            <person name="Martiny J.B."/>
        </authorList>
    </citation>
    <scope>NUCLEOTIDE SEQUENCE [LARGE SCALE GENOMIC DNA]</scope>
    <source>
        <strain evidence="1">0910SB42</strain>
    </source>
</reference>
<evidence type="ECO:0000313" key="3">
    <source>
        <dbReference type="Proteomes" id="UP000226384"/>
    </source>
</evidence>
<sequence>MAAVALNKFLTVRHLVTDSNVGIYTSPIGVASIVLFAQATNVSSDGEVKFVTFSHARPGDIPVDFQIINDGPVIPNDALNLIIGRLVLETGDELILSGDTTGDVKVVVSILETAKS</sequence>
<name>A0A1D8KUW6_9CAUD</name>